<sequence>MKIAYIVDSTADLDSKYENHPDIYRVDLHITYENGDVIIDSKEESKIKEFYNRIKTEKVPPKTSQPTPQSFMDILDDIVEEGYDAVIGITVSAKLSGTFQTMKMIMEEYKDKLQVYPVNSENTSYTIGNMVEQAMNMNEKNIEIEKIVEHLKWVASETDTYLLLKDLHNLVKGGRLGSTSAALGSLLRIRPIMMFDNEEGVKLYEKVRTDRRVMAKWIELLVEKYERFKGNLEVVVVHGDVEQDALKIVEKFKDKFPELNYHVFYLGTVLGVHGGNGAIGMAFIPNKFEE</sequence>
<evidence type="ECO:0000256" key="2">
    <source>
        <dbReference type="ARBA" id="ARBA00023121"/>
    </source>
</evidence>
<dbReference type="GO" id="GO:0008289">
    <property type="term" value="F:lipid binding"/>
    <property type="evidence" value="ECO:0007669"/>
    <property type="project" value="UniProtKB-KW"/>
</dbReference>
<dbReference type="NCBIfam" id="TIGR00762">
    <property type="entry name" value="DegV"/>
    <property type="match status" value="1"/>
</dbReference>
<accession>A0A9Q2CXH6</accession>
<keyword evidence="2" id="KW-0446">Lipid-binding</keyword>
<gene>
    <name evidence="3" type="ORF">HNQ45_000406</name>
</gene>
<evidence type="ECO:0000313" key="3">
    <source>
        <dbReference type="EMBL" id="MBB5175536.1"/>
    </source>
</evidence>
<dbReference type="Gene3D" id="3.40.50.10170">
    <property type="match status" value="1"/>
</dbReference>
<dbReference type="InterPro" id="IPR050270">
    <property type="entry name" value="DegV_domain_contain"/>
</dbReference>
<name>A0A9Q2CXH6_9STAP</name>
<proteinExistence type="predicted"/>
<dbReference type="InterPro" id="IPR003797">
    <property type="entry name" value="DegV"/>
</dbReference>
<comment type="caution">
    <text evidence="3">The sequence shown here is derived from an EMBL/GenBank/DDBJ whole genome shotgun (WGS) entry which is preliminary data.</text>
</comment>
<dbReference type="Gene3D" id="3.30.1180.10">
    <property type="match status" value="1"/>
</dbReference>
<comment type="function">
    <text evidence="1">May bind long-chain fatty acids, such as palmitate, and may play a role in lipid transport or fatty acid metabolism.</text>
</comment>
<dbReference type="RefSeq" id="WP_183672957.1">
    <property type="nucleotide sequence ID" value="NZ_CBCRYX010000001.1"/>
</dbReference>
<organism evidence="3 4">
    <name type="scientific">Nosocomiicoccus ampullae</name>
    <dbReference type="NCBI Taxonomy" id="489910"/>
    <lineage>
        <taxon>Bacteria</taxon>
        <taxon>Bacillati</taxon>
        <taxon>Bacillota</taxon>
        <taxon>Bacilli</taxon>
        <taxon>Bacillales</taxon>
        <taxon>Staphylococcaceae</taxon>
        <taxon>Nosocomiicoccus</taxon>
    </lineage>
</organism>
<dbReference type="AlphaFoldDB" id="A0A9Q2CXH6"/>
<dbReference type="EMBL" id="JACHHF010000002">
    <property type="protein sequence ID" value="MBB5175536.1"/>
    <property type="molecule type" value="Genomic_DNA"/>
</dbReference>
<protein>
    <submittedName>
        <fullName evidence="3">DegV family protein with EDD domain</fullName>
    </submittedName>
</protein>
<keyword evidence="4" id="KW-1185">Reference proteome</keyword>
<evidence type="ECO:0000256" key="1">
    <source>
        <dbReference type="ARBA" id="ARBA00003238"/>
    </source>
</evidence>
<dbReference type="SUPFAM" id="SSF82549">
    <property type="entry name" value="DAK1/DegV-like"/>
    <property type="match status" value="1"/>
</dbReference>
<dbReference type="PANTHER" id="PTHR33434:SF2">
    <property type="entry name" value="FATTY ACID-BINDING PROTEIN TM_1468"/>
    <property type="match status" value="1"/>
</dbReference>
<dbReference type="InterPro" id="IPR043168">
    <property type="entry name" value="DegV_C"/>
</dbReference>
<evidence type="ECO:0000313" key="4">
    <source>
        <dbReference type="Proteomes" id="UP000579136"/>
    </source>
</evidence>
<reference evidence="3 4" key="1">
    <citation type="submission" date="2020-08" db="EMBL/GenBank/DDBJ databases">
        <title>Genomic Encyclopedia of Type Strains, Phase IV (KMG-IV): sequencing the most valuable type-strain genomes for metagenomic binning, comparative biology and taxonomic classification.</title>
        <authorList>
            <person name="Goeker M."/>
        </authorList>
    </citation>
    <scope>NUCLEOTIDE SEQUENCE [LARGE SCALE GENOMIC DNA]</scope>
    <source>
        <strain evidence="3 4">DSM 19163</strain>
    </source>
</reference>
<dbReference type="PROSITE" id="PS51482">
    <property type="entry name" value="DEGV"/>
    <property type="match status" value="1"/>
</dbReference>
<dbReference type="Pfam" id="PF02645">
    <property type="entry name" value="DegV"/>
    <property type="match status" value="1"/>
</dbReference>
<dbReference type="PANTHER" id="PTHR33434">
    <property type="entry name" value="DEGV DOMAIN-CONTAINING PROTEIN DR_1986-RELATED"/>
    <property type="match status" value="1"/>
</dbReference>
<dbReference type="Proteomes" id="UP000579136">
    <property type="component" value="Unassembled WGS sequence"/>
</dbReference>